<feature type="domain" description="HTH cro/C1-type" evidence="1">
    <location>
        <begin position="13"/>
        <end position="68"/>
    </location>
</feature>
<reference evidence="2 3" key="1">
    <citation type="submission" date="2024-06" db="EMBL/GenBank/DDBJ databases">
        <title>Draft genome sequence of Geodermatophilus badlandi, a novel member of the Geodermatophilaceae isolated from badland sedimentary rocks in the Red desert, Wyoming, USA.</title>
        <authorList>
            <person name="Ben Tekaya S."/>
            <person name="Nouioui I."/>
            <person name="Flores G.M."/>
            <person name="Shaal M.N."/>
            <person name="Bredoire F."/>
            <person name="Basile F."/>
            <person name="Van Diepen L."/>
            <person name="Ward N.L."/>
        </authorList>
    </citation>
    <scope>NUCLEOTIDE SEQUENCE [LARGE SCALE GENOMIC DNA]</scope>
    <source>
        <strain evidence="2 3">WL48A</strain>
    </source>
</reference>
<evidence type="ECO:0000313" key="2">
    <source>
        <dbReference type="EMBL" id="MEX5718194.1"/>
    </source>
</evidence>
<dbReference type="RefSeq" id="WP_369204801.1">
    <property type="nucleotide sequence ID" value="NZ_JBFNXQ010000016.1"/>
</dbReference>
<organism evidence="2 3">
    <name type="scientific">Geodermatophilus maliterrae</name>
    <dbReference type="NCBI Taxonomy" id="3162531"/>
    <lineage>
        <taxon>Bacteria</taxon>
        <taxon>Bacillati</taxon>
        <taxon>Actinomycetota</taxon>
        <taxon>Actinomycetes</taxon>
        <taxon>Geodermatophilales</taxon>
        <taxon>Geodermatophilaceae</taxon>
        <taxon>Geodermatophilus</taxon>
    </lineage>
</organism>
<name>A0ABV3XCA8_9ACTN</name>
<gene>
    <name evidence="2" type="ORF">ABQ292_07395</name>
</gene>
<keyword evidence="3" id="KW-1185">Reference proteome</keyword>
<dbReference type="EMBL" id="JBFNXQ010000016">
    <property type="protein sequence ID" value="MEX5718194.1"/>
    <property type="molecule type" value="Genomic_DNA"/>
</dbReference>
<dbReference type="Pfam" id="PF13560">
    <property type="entry name" value="HTH_31"/>
    <property type="match status" value="1"/>
</dbReference>
<dbReference type="Proteomes" id="UP001560045">
    <property type="component" value="Unassembled WGS sequence"/>
</dbReference>
<dbReference type="InterPro" id="IPR001387">
    <property type="entry name" value="Cro/C1-type_HTH"/>
</dbReference>
<evidence type="ECO:0000313" key="3">
    <source>
        <dbReference type="Proteomes" id="UP001560045"/>
    </source>
</evidence>
<comment type="caution">
    <text evidence="2">The sequence shown here is derived from an EMBL/GenBank/DDBJ whole genome shotgun (WGS) entry which is preliminary data.</text>
</comment>
<sequence length="126" mass="13871">MTPSQRDELAQLLISRRQAEGLSARAVARAADVDVHTVLSLEQGRIAQPKADTLRAIGGVLSIPATDLWVAVGWLPPTELPAFRPYLRSKYQDLPDEAVSEIEAVFDRIARDYGLRGPQDGEDEHP</sequence>
<dbReference type="SMART" id="SM00530">
    <property type="entry name" value="HTH_XRE"/>
    <property type="match status" value="1"/>
</dbReference>
<dbReference type="PROSITE" id="PS50943">
    <property type="entry name" value="HTH_CROC1"/>
    <property type="match status" value="1"/>
</dbReference>
<dbReference type="InterPro" id="IPR010982">
    <property type="entry name" value="Lambda_DNA-bd_dom_sf"/>
</dbReference>
<dbReference type="SUPFAM" id="SSF47413">
    <property type="entry name" value="lambda repressor-like DNA-binding domains"/>
    <property type="match status" value="1"/>
</dbReference>
<evidence type="ECO:0000259" key="1">
    <source>
        <dbReference type="PROSITE" id="PS50943"/>
    </source>
</evidence>
<dbReference type="Gene3D" id="1.10.260.40">
    <property type="entry name" value="lambda repressor-like DNA-binding domains"/>
    <property type="match status" value="1"/>
</dbReference>
<accession>A0ABV3XCA8</accession>
<proteinExistence type="predicted"/>
<protein>
    <submittedName>
        <fullName evidence="2">Helix-turn-helix domain-containing protein</fullName>
    </submittedName>
</protein>